<accession>A0ACA9MDU5</accession>
<keyword evidence="2" id="KW-1185">Reference proteome</keyword>
<reference evidence="1" key="1">
    <citation type="submission" date="2021-06" db="EMBL/GenBank/DDBJ databases">
        <authorList>
            <person name="Kallberg Y."/>
            <person name="Tangrot J."/>
            <person name="Rosling A."/>
        </authorList>
    </citation>
    <scope>NUCLEOTIDE SEQUENCE</scope>
    <source>
        <strain evidence="1">AU212A</strain>
    </source>
</reference>
<gene>
    <name evidence="1" type="ORF">SCALOS_LOCUS6388</name>
</gene>
<proteinExistence type="predicted"/>
<dbReference type="EMBL" id="CAJVPM010012097">
    <property type="protein sequence ID" value="CAG8585877.1"/>
    <property type="molecule type" value="Genomic_DNA"/>
</dbReference>
<evidence type="ECO:0000313" key="1">
    <source>
        <dbReference type="EMBL" id="CAG8585877.1"/>
    </source>
</evidence>
<sequence length="280" mass="32675">MTDDINAERVPLLETQEDQNPVDYKEQCCCCLFSITMIVFLIIAIFLNSSLAYSNLSTDVSKIPYDYRLRYKTFLAYDLVIEGYPTEFKSDDSTNDNKMNYGSNQPELVKYAEIIVPYWTYGNFNVIEFRYYPNGSIIPVLTVNSRIDGYLTNEIDIVFTASDNNSTLGLEACQYRISWTWLFNGYIWRQCKKDDDDSDFKKIAYFKGHAAWGLTFLSVDEKIKYGYSSASLFFWNLYARDIFIDPTAPFPPIIPALYTAYYNYLERLRQRNSNKPKDPK</sequence>
<name>A0ACA9MDU5_9GLOM</name>
<comment type="caution">
    <text evidence="1">The sequence shown here is derived from an EMBL/GenBank/DDBJ whole genome shotgun (WGS) entry which is preliminary data.</text>
</comment>
<dbReference type="Proteomes" id="UP000789860">
    <property type="component" value="Unassembled WGS sequence"/>
</dbReference>
<organism evidence="1 2">
    <name type="scientific">Scutellospora calospora</name>
    <dbReference type="NCBI Taxonomy" id="85575"/>
    <lineage>
        <taxon>Eukaryota</taxon>
        <taxon>Fungi</taxon>
        <taxon>Fungi incertae sedis</taxon>
        <taxon>Mucoromycota</taxon>
        <taxon>Glomeromycotina</taxon>
        <taxon>Glomeromycetes</taxon>
        <taxon>Diversisporales</taxon>
        <taxon>Gigasporaceae</taxon>
        <taxon>Scutellospora</taxon>
    </lineage>
</organism>
<protein>
    <submittedName>
        <fullName evidence="1">6615_t:CDS:1</fullName>
    </submittedName>
</protein>
<evidence type="ECO:0000313" key="2">
    <source>
        <dbReference type="Proteomes" id="UP000789860"/>
    </source>
</evidence>